<sequence>MAFTYPMSPGPSPISMSGAAVVSLPSEIFSIYRNIVGNLYLSPKIMQLIVDKECKDKQNVETYRQYMKRRRGNLFTNKEWKDACRISRSVLETARNPDSLDVTDLFCLLENLFKCDDDGVREFSEMLNKLRVLKNLRNDVMHNYAETVNPQKFGELTTALLEIVAEAGKFYSLPHRQLVDEEQELNKEIAKVLSLDTKNVYYWCSKLTTRGKDAVKLLWEARLSSEVLLFNNDKVKRQAVFHALDVMVREGAGGDIISYSKIFESPEKFVVVTGVAGAGKTTLLKNILLQFFDLQQVNVDHLRSFNQLILFECRDRTTKTLSGVIEQHFEDLCIDLGRENVLKAILRLDVLFIIDGFDEVNSVSRRVVNEIIKKSWRSNCRVLITTRPHGMEKLKPLLSSNDVCFTEYEIMPITKLEDQLAFLRRYELALVEGAQTGQMTSSFSSLSQDVRNLFTEPINLILFCHIHKYLPETISYWKTPGDVAHDILRLYKELVLARLSEANYPNIEVLVDDQFSVIGAAALEFLHGNIVTFSKNELRSTKRKCKKKLKTWERSEEIDSEVVLSVVLKMQRPLSAKLHVTYTFHHKSIQEIFAANYISERLQDSDDSLNNIMGVSANGGTWLSWRQLLCSCCKADRKYASFREVLQYVVHELHSSSPLVFQRRWPELRRALGDAGVLSGRAWQDCLYRCPDVVQVAELAALTTLNENTTWKVKSGRDVACLAAMLLHAQPLLLHVKMFPLDLTETRWGEVVDRRIGTLWLELLSPPDDKFNRHDDLLLPLLNSKLRLVRFDGCVGTPAGVAALVTVAHACELSVRMSAPLDLSALSGKYERLDVTMRPLPTSSHKSHVWRLPAPPDPGLNVHGAELGSWEAVAHLITSLAPLSKRFAWLVLWECKLRTEEVQSLLVRLFEQHIRTEVKGDTCTRSEESGSRIYLCISDKPPPGARATKQLKYL</sequence>
<dbReference type="Gene3D" id="3.40.50.300">
    <property type="entry name" value="P-loop containing nucleotide triphosphate hydrolases"/>
    <property type="match status" value="1"/>
</dbReference>
<dbReference type="SUPFAM" id="SSF52540">
    <property type="entry name" value="P-loop containing nucleoside triphosphate hydrolases"/>
    <property type="match status" value="1"/>
</dbReference>
<reference evidence="3" key="1">
    <citation type="submission" date="2025-08" db="UniProtKB">
        <authorList>
            <consortium name="RefSeq"/>
        </authorList>
    </citation>
    <scope>IDENTIFICATION</scope>
    <source>
        <tissue evidence="3">Whole organism</tissue>
    </source>
</reference>
<dbReference type="InterPro" id="IPR027417">
    <property type="entry name" value="P-loop_NTPase"/>
</dbReference>
<dbReference type="InterPro" id="IPR007111">
    <property type="entry name" value="NACHT_NTPase"/>
</dbReference>
<proteinExistence type="predicted"/>
<dbReference type="GeneID" id="108681811"/>
<keyword evidence="2" id="KW-1185">Reference proteome</keyword>
<dbReference type="KEGG" id="hazt:108681811"/>
<dbReference type="OrthoDB" id="5987518at2759"/>
<organism evidence="2 3">
    <name type="scientific">Hyalella azteca</name>
    <name type="common">Amphipod</name>
    <dbReference type="NCBI Taxonomy" id="294128"/>
    <lineage>
        <taxon>Eukaryota</taxon>
        <taxon>Metazoa</taxon>
        <taxon>Ecdysozoa</taxon>
        <taxon>Arthropoda</taxon>
        <taxon>Crustacea</taxon>
        <taxon>Multicrustacea</taxon>
        <taxon>Malacostraca</taxon>
        <taxon>Eumalacostraca</taxon>
        <taxon>Peracarida</taxon>
        <taxon>Amphipoda</taxon>
        <taxon>Senticaudata</taxon>
        <taxon>Talitrida</taxon>
        <taxon>Talitroidea</taxon>
        <taxon>Hyalellidae</taxon>
        <taxon>Hyalella</taxon>
    </lineage>
</organism>
<name>A0A8B7PK60_HYAAZ</name>
<protein>
    <submittedName>
        <fullName evidence="3">Uncharacterized protein LOC108681811</fullName>
    </submittedName>
</protein>
<dbReference type="Proteomes" id="UP000694843">
    <property type="component" value="Unplaced"/>
</dbReference>
<feature type="domain" description="NACHT" evidence="1">
    <location>
        <begin position="268"/>
        <end position="388"/>
    </location>
</feature>
<accession>A0A8B7PK60</accession>
<dbReference type="PANTHER" id="PTHR46844:SF1">
    <property type="entry name" value="SLR5058 PROTEIN"/>
    <property type="match status" value="1"/>
</dbReference>
<evidence type="ECO:0000313" key="2">
    <source>
        <dbReference type="Proteomes" id="UP000694843"/>
    </source>
</evidence>
<dbReference type="PROSITE" id="PS50837">
    <property type="entry name" value="NACHT"/>
    <property type="match status" value="1"/>
</dbReference>
<evidence type="ECO:0000313" key="3">
    <source>
        <dbReference type="RefSeq" id="XP_018026375.2"/>
    </source>
</evidence>
<dbReference type="RefSeq" id="XP_018026375.2">
    <property type="nucleotide sequence ID" value="XM_018170886.2"/>
</dbReference>
<dbReference type="AlphaFoldDB" id="A0A8B7PK60"/>
<gene>
    <name evidence="3" type="primary">LOC108681811</name>
</gene>
<evidence type="ECO:0000259" key="1">
    <source>
        <dbReference type="PROSITE" id="PS50837"/>
    </source>
</evidence>
<dbReference type="Pfam" id="PF05729">
    <property type="entry name" value="NACHT"/>
    <property type="match status" value="1"/>
</dbReference>
<dbReference type="PANTHER" id="PTHR46844">
    <property type="entry name" value="SLR5058 PROTEIN"/>
    <property type="match status" value="1"/>
</dbReference>